<dbReference type="InterPro" id="IPR005508">
    <property type="entry name" value="At2g31720-like"/>
</dbReference>
<evidence type="ECO:0000313" key="2">
    <source>
        <dbReference type="Proteomes" id="UP000824120"/>
    </source>
</evidence>
<organism evidence="1 2">
    <name type="scientific">Solanum commersonii</name>
    <name type="common">Commerson's wild potato</name>
    <name type="synonym">Commerson's nightshade</name>
    <dbReference type="NCBI Taxonomy" id="4109"/>
    <lineage>
        <taxon>Eukaryota</taxon>
        <taxon>Viridiplantae</taxon>
        <taxon>Streptophyta</taxon>
        <taxon>Embryophyta</taxon>
        <taxon>Tracheophyta</taxon>
        <taxon>Spermatophyta</taxon>
        <taxon>Magnoliopsida</taxon>
        <taxon>eudicotyledons</taxon>
        <taxon>Gunneridae</taxon>
        <taxon>Pentapetalae</taxon>
        <taxon>asterids</taxon>
        <taxon>lamiids</taxon>
        <taxon>Solanales</taxon>
        <taxon>Solanaceae</taxon>
        <taxon>Solanoideae</taxon>
        <taxon>Solaneae</taxon>
        <taxon>Solanum</taxon>
    </lineage>
</organism>
<dbReference type="OrthoDB" id="1060491at2759"/>
<evidence type="ECO:0000313" key="1">
    <source>
        <dbReference type="EMBL" id="KAG5629450.1"/>
    </source>
</evidence>
<dbReference type="Pfam" id="PF03754">
    <property type="entry name" value="At2g31720-like"/>
    <property type="match status" value="1"/>
</dbReference>
<dbReference type="PANTHER" id="PTHR31541">
    <property type="entry name" value="B3 DOMAIN PLANT PROTEIN-RELATED"/>
    <property type="match status" value="1"/>
</dbReference>
<name>A0A9J6AYT6_SOLCO</name>
<keyword evidence="2" id="KW-1185">Reference proteome</keyword>
<dbReference type="Proteomes" id="UP000824120">
    <property type="component" value="Chromosome 1"/>
</dbReference>
<dbReference type="EMBL" id="JACXVP010000001">
    <property type="protein sequence ID" value="KAG5629450.1"/>
    <property type="molecule type" value="Genomic_DNA"/>
</dbReference>
<reference evidence="1 2" key="1">
    <citation type="submission" date="2020-09" db="EMBL/GenBank/DDBJ databases">
        <title>De no assembly of potato wild relative species, Solanum commersonii.</title>
        <authorList>
            <person name="Cho K."/>
        </authorList>
    </citation>
    <scope>NUCLEOTIDE SEQUENCE [LARGE SCALE GENOMIC DNA]</scope>
    <source>
        <strain evidence="1">LZ3.2</strain>
        <tissue evidence="1">Leaf</tissue>
    </source>
</reference>
<proteinExistence type="predicted"/>
<dbReference type="GO" id="GO:0003677">
    <property type="term" value="F:DNA binding"/>
    <property type="evidence" value="ECO:0007669"/>
    <property type="project" value="InterPro"/>
</dbReference>
<dbReference type="PANTHER" id="PTHR31541:SF63">
    <property type="entry name" value="TOSPOVIRUS RESISTANCE PROTEIN A"/>
    <property type="match status" value="1"/>
</dbReference>
<sequence>MSNQFLRPDEEQLLNWRNEANKLREMNVMWIEPSHQKGEINLRKWTMNKNNGKASSSYVLVKHWNDIVQTQTNNNKEENQHLGWEEIMCNKFRLLGKQILFHPDGSQIDIYGYQ</sequence>
<accession>A0A9J6AYT6</accession>
<dbReference type="AlphaFoldDB" id="A0A9J6AYT6"/>
<comment type="caution">
    <text evidence="1">The sequence shown here is derived from an EMBL/GenBank/DDBJ whole genome shotgun (WGS) entry which is preliminary data.</text>
</comment>
<gene>
    <name evidence="1" type="ORF">H5410_001167</name>
</gene>
<protein>
    <submittedName>
        <fullName evidence="1">Uncharacterized protein</fullName>
    </submittedName>
</protein>